<comment type="function">
    <text evidence="12">Cell wall formation.</text>
</comment>
<evidence type="ECO:0000259" key="17">
    <source>
        <dbReference type="PROSITE" id="PS50975"/>
    </source>
</evidence>
<feature type="compositionally biased region" description="Polar residues" evidence="16">
    <location>
        <begin position="318"/>
        <end position="329"/>
    </location>
</feature>
<evidence type="ECO:0000256" key="13">
    <source>
        <dbReference type="PIRSR" id="PIRSR039102-1"/>
    </source>
</evidence>
<dbReference type="OrthoDB" id="9813261at2"/>
<dbReference type="PROSITE" id="PS00844">
    <property type="entry name" value="DALA_DALA_LIGASE_2"/>
    <property type="match status" value="1"/>
</dbReference>
<keyword evidence="7 14" id="KW-0460">Magnesium</keyword>
<comment type="similarity">
    <text evidence="2 12">Belongs to the D-alanine--D-alanine ligase family.</text>
</comment>
<dbReference type="Gene3D" id="3.40.50.20">
    <property type="match status" value="1"/>
</dbReference>
<evidence type="ECO:0000256" key="1">
    <source>
        <dbReference type="ARBA" id="ARBA00001936"/>
    </source>
</evidence>
<comment type="cofactor">
    <cofactor evidence="1">
        <name>Mn(2+)</name>
        <dbReference type="ChEBI" id="CHEBI:29035"/>
    </cofactor>
</comment>
<feature type="active site" evidence="13">
    <location>
        <position position="290"/>
    </location>
</feature>
<feature type="domain" description="ATP-grasp" evidence="17">
    <location>
        <begin position="118"/>
        <end position="312"/>
    </location>
</feature>
<protein>
    <recommendedName>
        <fullName evidence="12">D-alanine--D-alanine ligase</fullName>
        <ecNumber evidence="12">6.3.2.4</ecNumber>
    </recommendedName>
    <alternativeName>
        <fullName evidence="12">D-Ala-D-Ala ligase</fullName>
    </alternativeName>
    <alternativeName>
        <fullName evidence="12">D-alanylalanine synthetase</fullName>
    </alternativeName>
</protein>
<dbReference type="Pfam" id="PF01820">
    <property type="entry name" value="Dala_Dala_lig_N"/>
    <property type="match status" value="1"/>
</dbReference>
<keyword evidence="10 14" id="KW-0464">Manganese</keyword>
<dbReference type="EC" id="6.3.2.4" evidence="12"/>
<dbReference type="PANTHER" id="PTHR23132">
    <property type="entry name" value="D-ALANINE--D-ALANINE LIGASE"/>
    <property type="match status" value="1"/>
</dbReference>
<proteinExistence type="inferred from homology"/>
<sequence>MIPRVLVVGGGQNAEHEVSRASATAVAAALREHYRVSQLTIRRDGVWCDDSGPLAPGVARSLSVAVSRIGDVDVVFPAVHGVLGEDGTLAALCALAGTTLVGSSLGAGAVGMDKWVTKVVAEAIGVRTAPGRIIHARDIAAITFERPVVVKPVASGSSYGVTLAEDAAGLAEALRVAANFDSRILVEEPIHAREVDVAVLRDADGACWVAPALEIHASGVFDTDTKYDGSARFSVPADLTEREQSALQRDALRIFDALGCAGVARVDFFLTAEGPVLNEINTLPGLSPASQVPRMFAAAGVSYAELTARLVRAALASGTPQRQSGTPQSAALMPRLRNE</sequence>
<dbReference type="GO" id="GO:0005829">
    <property type="term" value="C:cytosol"/>
    <property type="evidence" value="ECO:0007669"/>
    <property type="project" value="TreeGrafter"/>
</dbReference>
<comment type="subcellular location">
    <subcellularLocation>
        <location evidence="12">Cytoplasm</location>
    </subcellularLocation>
</comment>
<keyword evidence="5 15" id="KW-0547">Nucleotide-binding</keyword>
<dbReference type="HAMAP" id="MF_00047">
    <property type="entry name" value="Dala_Dala_lig"/>
    <property type="match status" value="1"/>
</dbReference>
<dbReference type="Gene3D" id="3.30.470.20">
    <property type="entry name" value="ATP-grasp fold, B domain"/>
    <property type="match status" value="1"/>
</dbReference>
<dbReference type="Proteomes" id="UP000295601">
    <property type="component" value="Unassembled WGS sequence"/>
</dbReference>
<keyword evidence="19" id="KW-1185">Reference proteome</keyword>
<dbReference type="PIRSF" id="PIRSF039102">
    <property type="entry name" value="Ddl/VanB"/>
    <property type="match status" value="1"/>
</dbReference>
<feature type="binding site" evidence="14">
    <location>
        <position position="281"/>
    </location>
    <ligand>
        <name>Mg(2+)</name>
        <dbReference type="ChEBI" id="CHEBI:18420"/>
        <label>2</label>
    </ligand>
</feature>
<dbReference type="EMBL" id="SNYA01000007">
    <property type="protein sequence ID" value="TDP90347.1"/>
    <property type="molecule type" value="Genomic_DNA"/>
</dbReference>
<evidence type="ECO:0000313" key="19">
    <source>
        <dbReference type="Proteomes" id="UP000295601"/>
    </source>
</evidence>
<keyword evidence="8 12" id="KW-0133">Cell shape</keyword>
<feature type="binding site" evidence="14">
    <location>
        <position position="279"/>
    </location>
    <ligand>
        <name>Mg(2+)</name>
        <dbReference type="ChEBI" id="CHEBI:18420"/>
        <label>2</label>
    </ligand>
</feature>
<dbReference type="InterPro" id="IPR000291">
    <property type="entry name" value="D-Ala_lig_Van_CS"/>
</dbReference>
<evidence type="ECO:0000256" key="3">
    <source>
        <dbReference type="ARBA" id="ARBA00022598"/>
    </source>
</evidence>
<comment type="pathway">
    <text evidence="12">Cell wall biogenesis; peptidoglycan biosynthesis.</text>
</comment>
<dbReference type="UniPathway" id="UPA00219"/>
<accession>A0A4R6RVB4</accession>
<dbReference type="InterPro" id="IPR011761">
    <property type="entry name" value="ATP-grasp"/>
</dbReference>
<dbReference type="RefSeq" id="WP_133617504.1">
    <property type="nucleotide sequence ID" value="NZ_SNYA01000007.1"/>
</dbReference>
<dbReference type="InterPro" id="IPR005905">
    <property type="entry name" value="D_ala_D_ala"/>
</dbReference>
<evidence type="ECO:0000256" key="8">
    <source>
        <dbReference type="ARBA" id="ARBA00022960"/>
    </source>
</evidence>
<dbReference type="PROSITE" id="PS00843">
    <property type="entry name" value="DALA_DALA_LIGASE_1"/>
    <property type="match status" value="1"/>
</dbReference>
<evidence type="ECO:0000256" key="7">
    <source>
        <dbReference type="ARBA" id="ARBA00022842"/>
    </source>
</evidence>
<keyword evidence="4 14" id="KW-0479">Metal-binding</keyword>
<dbReference type="PROSITE" id="PS50975">
    <property type="entry name" value="ATP_GRASP"/>
    <property type="match status" value="1"/>
</dbReference>
<name>A0A4R6RVB4_9MICO</name>
<keyword evidence="12" id="KW-0963">Cytoplasm</keyword>
<evidence type="ECO:0000256" key="10">
    <source>
        <dbReference type="ARBA" id="ARBA00023211"/>
    </source>
</evidence>
<dbReference type="GO" id="GO:0008716">
    <property type="term" value="F:D-alanine-D-alanine ligase activity"/>
    <property type="evidence" value="ECO:0007669"/>
    <property type="project" value="UniProtKB-UniRule"/>
</dbReference>
<gene>
    <name evidence="12" type="primary">ddl</name>
    <name evidence="18" type="ORF">EDF62_2917</name>
</gene>
<organism evidence="18 19">
    <name type="scientific">Leucobacter luti</name>
    <dbReference type="NCBI Taxonomy" id="340320"/>
    <lineage>
        <taxon>Bacteria</taxon>
        <taxon>Bacillati</taxon>
        <taxon>Actinomycetota</taxon>
        <taxon>Actinomycetes</taxon>
        <taxon>Micrococcales</taxon>
        <taxon>Microbacteriaceae</taxon>
        <taxon>Leucobacter</taxon>
    </lineage>
</organism>
<keyword evidence="9 12" id="KW-0573">Peptidoglycan synthesis</keyword>
<evidence type="ECO:0000256" key="5">
    <source>
        <dbReference type="ARBA" id="ARBA00022741"/>
    </source>
</evidence>
<comment type="catalytic activity">
    <reaction evidence="12">
        <text>2 D-alanine + ATP = D-alanyl-D-alanine + ADP + phosphate + H(+)</text>
        <dbReference type="Rhea" id="RHEA:11224"/>
        <dbReference type="ChEBI" id="CHEBI:15378"/>
        <dbReference type="ChEBI" id="CHEBI:30616"/>
        <dbReference type="ChEBI" id="CHEBI:43474"/>
        <dbReference type="ChEBI" id="CHEBI:57416"/>
        <dbReference type="ChEBI" id="CHEBI:57822"/>
        <dbReference type="ChEBI" id="CHEBI:456216"/>
        <dbReference type="EC" id="6.3.2.4"/>
    </reaction>
</comment>
<dbReference type="InterPro" id="IPR013815">
    <property type="entry name" value="ATP_grasp_subdomain_1"/>
</dbReference>
<keyword evidence="6 15" id="KW-0067">ATP-binding</keyword>
<reference evidence="18 19" key="1">
    <citation type="submission" date="2019-03" db="EMBL/GenBank/DDBJ databases">
        <title>Genomic analyses of the natural microbiome of Caenorhabditis elegans.</title>
        <authorList>
            <person name="Samuel B."/>
        </authorList>
    </citation>
    <scope>NUCLEOTIDE SEQUENCE [LARGE SCALE GENOMIC DNA]</scope>
    <source>
        <strain evidence="18 19">JUb18</strain>
    </source>
</reference>
<evidence type="ECO:0000256" key="16">
    <source>
        <dbReference type="SAM" id="MobiDB-lite"/>
    </source>
</evidence>
<evidence type="ECO:0000256" key="6">
    <source>
        <dbReference type="ARBA" id="ARBA00022840"/>
    </source>
</evidence>
<feature type="active site" evidence="13">
    <location>
        <position position="157"/>
    </location>
</feature>
<dbReference type="AlphaFoldDB" id="A0A4R6RVB4"/>
<evidence type="ECO:0000256" key="14">
    <source>
        <dbReference type="PIRSR" id="PIRSR039102-3"/>
    </source>
</evidence>
<evidence type="ECO:0000256" key="12">
    <source>
        <dbReference type="HAMAP-Rule" id="MF_00047"/>
    </source>
</evidence>
<evidence type="ECO:0000313" key="18">
    <source>
        <dbReference type="EMBL" id="TDP90347.1"/>
    </source>
</evidence>
<feature type="region of interest" description="Disordered" evidence="16">
    <location>
        <begin position="316"/>
        <end position="339"/>
    </location>
</feature>
<dbReference type="PANTHER" id="PTHR23132:SF25">
    <property type="entry name" value="D-ALANINE--D-ALANINE LIGASE A"/>
    <property type="match status" value="1"/>
</dbReference>
<dbReference type="GO" id="GO:0009252">
    <property type="term" value="P:peptidoglycan biosynthetic process"/>
    <property type="evidence" value="ECO:0007669"/>
    <property type="project" value="UniProtKB-UniRule"/>
</dbReference>
<dbReference type="InterPro" id="IPR011095">
    <property type="entry name" value="Dala_Dala_lig_C"/>
</dbReference>
<comment type="cofactor">
    <cofactor evidence="14">
        <name>Mg(2+)</name>
        <dbReference type="ChEBI" id="CHEBI:18420"/>
    </cofactor>
    <cofactor evidence="14">
        <name>Mn(2+)</name>
        <dbReference type="ChEBI" id="CHEBI:29035"/>
    </cofactor>
    <text evidence="14">Binds 2 magnesium or manganese ions per subunit.</text>
</comment>
<dbReference type="GO" id="GO:0046872">
    <property type="term" value="F:metal ion binding"/>
    <property type="evidence" value="ECO:0007669"/>
    <property type="project" value="UniProtKB-KW"/>
</dbReference>
<dbReference type="GO" id="GO:0071555">
    <property type="term" value="P:cell wall organization"/>
    <property type="evidence" value="ECO:0007669"/>
    <property type="project" value="UniProtKB-KW"/>
</dbReference>
<feature type="active site" evidence="13">
    <location>
        <position position="15"/>
    </location>
</feature>
<feature type="binding site" evidence="14">
    <location>
        <position position="279"/>
    </location>
    <ligand>
        <name>Mg(2+)</name>
        <dbReference type="ChEBI" id="CHEBI:18420"/>
        <label>1</label>
    </ligand>
</feature>
<evidence type="ECO:0000256" key="2">
    <source>
        <dbReference type="ARBA" id="ARBA00010871"/>
    </source>
</evidence>
<dbReference type="SUPFAM" id="SSF52440">
    <property type="entry name" value="PreATP-grasp domain"/>
    <property type="match status" value="1"/>
</dbReference>
<feature type="binding site" evidence="14">
    <location>
        <position position="267"/>
    </location>
    <ligand>
        <name>Mg(2+)</name>
        <dbReference type="ChEBI" id="CHEBI:18420"/>
        <label>1</label>
    </ligand>
</feature>
<evidence type="ECO:0000256" key="4">
    <source>
        <dbReference type="ARBA" id="ARBA00022723"/>
    </source>
</evidence>
<evidence type="ECO:0000256" key="9">
    <source>
        <dbReference type="ARBA" id="ARBA00022984"/>
    </source>
</evidence>
<dbReference type="InterPro" id="IPR016185">
    <property type="entry name" value="PreATP-grasp_dom_sf"/>
</dbReference>
<dbReference type="SUPFAM" id="SSF56059">
    <property type="entry name" value="Glutathione synthetase ATP-binding domain-like"/>
    <property type="match status" value="1"/>
</dbReference>
<dbReference type="GO" id="GO:0008360">
    <property type="term" value="P:regulation of cell shape"/>
    <property type="evidence" value="ECO:0007669"/>
    <property type="project" value="UniProtKB-KW"/>
</dbReference>
<evidence type="ECO:0000256" key="11">
    <source>
        <dbReference type="ARBA" id="ARBA00023316"/>
    </source>
</evidence>
<keyword evidence="11 12" id="KW-0961">Cell wall biogenesis/degradation</keyword>
<comment type="caution">
    <text evidence="18">The sequence shown here is derived from an EMBL/GenBank/DDBJ whole genome shotgun (WGS) entry which is preliminary data.</text>
</comment>
<dbReference type="Pfam" id="PF07478">
    <property type="entry name" value="Dala_Dala_lig_C"/>
    <property type="match status" value="1"/>
</dbReference>
<dbReference type="Gene3D" id="3.30.1490.20">
    <property type="entry name" value="ATP-grasp fold, A domain"/>
    <property type="match status" value="1"/>
</dbReference>
<dbReference type="GO" id="GO:0005524">
    <property type="term" value="F:ATP binding"/>
    <property type="evidence" value="ECO:0007669"/>
    <property type="project" value="UniProtKB-UniRule"/>
</dbReference>
<keyword evidence="3 12" id="KW-0436">Ligase</keyword>
<dbReference type="InterPro" id="IPR011127">
    <property type="entry name" value="Dala_Dala_lig_N"/>
</dbReference>
<evidence type="ECO:0000256" key="15">
    <source>
        <dbReference type="PROSITE-ProRule" id="PRU00409"/>
    </source>
</evidence>